<dbReference type="eggNOG" id="KOG0872">
    <property type="taxonomic scope" value="Eukaryota"/>
</dbReference>
<dbReference type="OrthoDB" id="1586799at2759"/>
<dbReference type="GO" id="GO:0016020">
    <property type="term" value="C:membrane"/>
    <property type="evidence" value="ECO:0007669"/>
    <property type="project" value="UniProtKB-SubCell"/>
</dbReference>
<dbReference type="Proteomes" id="UP000035740">
    <property type="component" value="Chromosome 3"/>
</dbReference>
<dbReference type="KEGG" id="bvg:104888098"/>
<name>A0A0J8CS31_BETVV</name>
<evidence type="ECO:0000313" key="8">
    <source>
        <dbReference type="EMBL" id="KMT16417.1"/>
    </source>
</evidence>
<evidence type="ECO:0000256" key="2">
    <source>
        <dbReference type="ARBA" id="ARBA00009324"/>
    </source>
</evidence>
<dbReference type="GO" id="GO:0016491">
    <property type="term" value="F:oxidoreductase activity"/>
    <property type="evidence" value="ECO:0007669"/>
    <property type="project" value="InterPro"/>
</dbReference>
<evidence type="ECO:0000256" key="4">
    <source>
        <dbReference type="ARBA" id="ARBA00022989"/>
    </source>
</evidence>
<protein>
    <recommendedName>
        <fullName evidence="7">Fatty acid hydroxylase domain-containing protein</fullName>
    </recommendedName>
</protein>
<dbReference type="Pfam" id="PF04116">
    <property type="entry name" value="FA_hydroxylase"/>
    <property type="match status" value="1"/>
</dbReference>
<organism evidence="8 9">
    <name type="scientific">Beta vulgaris subsp. vulgaris</name>
    <name type="common">Beet</name>
    <dbReference type="NCBI Taxonomy" id="3555"/>
    <lineage>
        <taxon>Eukaryota</taxon>
        <taxon>Viridiplantae</taxon>
        <taxon>Streptophyta</taxon>
        <taxon>Embryophyta</taxon>
        <taxon>Tracheophyta</taxon>
        <taxon>Spermatophyta</taxon>
        <taxon>Magnoliopsida</taxon>
        <taxon>eudicotyledons</taxon>
        <taxon>Gunneridae</taxon>
        <taxon>Pentapetalae</taxon>
        <taxon>Caryophyllales</taxon>
        <taxon>Chenopodiaceae</taxon>
        <taxon>Betoideae</taxon>
        <taxon>Beta</taxon>
    </lineage>
</organism>
<proteinExistence type="inferred from homology"/>
<keyword evidence="3 6" id="KW-0812">Transmembrane</keyword>
<dbReference type="InterPro" id="IPR006694">
    <property type="entry name" value="Fatty_acid_hydroxylase"/>
</dbReference>
<sequence length="266" mass="31077">MEYSKLFLEETSLYNQIVLPKQLFSLLPHFLCSWLRTTLCAFVLYPLVAFLCLNFWKRYASDASKETMPSRRVMISQAKGALASIPISTLFSTVFEWMAENGWTKCYPHISVMGWSSYVFYTLIYLILVEFGIYWAHRLMHEIKPIYKYIHAPHHHYSKEIMLSPFAGWSGHPFDGALQEIPYGIVLLFVPLHFTTFLALFLFEAVWGIMIHDRSDAKVWPILGSDYHTIHHTSGHHNYGNYTILMDWLFGTLRHPKTTTNEKKVQ</sequence>
<evidence type="ECO:0000313" key="9">
    <source>
        <dbReference type="Proteomes" id="UP000035740"/>
    </source>
</evidence>
<dbReference type="InterPro" id="IPR050307">
    <property type="entry name" value="Sterol_Desaturase_Related"/>
</dbReference>
<reference evidence="8 9" key="1">
    <citation type="journal article" date="2014" name="Nature">
        <title>The genome of the recently domesticated crop plant sugar beet (Beta vulgaris).</title>
        <authorList>
            <person name="Dohm J.C."/>
            <person name="Minoche A.E."/>
            <person name="Holtgrawe D."/>
            <person name="Capella-Gutierrez S."/>
            <person name="Zakrzewski F."/>
            <person name="Tafer H."/>
            <person name="Rupp O."/>
            <person name="Sorensen T.R."/>
            <person name="Stracke R."/>
            <person name="Reinhardt R."/>
            <person name="Goesmann A."/>
            <person name="Kraft T."/>
            <person name="Schulz B."/>
            <person name="Stadler P.F."/>
            <person name="Schmidt T."/>
            <person name="Gabaldon T."/>
            <person name="Lehrach H."/>
            <person name="Weisshaar B."/>
            <person name="Himmelbauer H."/>
        </authorList>
    </citation>
    <scope>NUCLEOTIDE SEQUENCE [LARGE SCALE GENOMIC DNA]</scope>
    <source>
        <tissue evidence="8">Taproot</tissue>
    </source>
</reference>
<gene>
    <name evidence="8" type="ORF">BVRB_3g050450</name>
</gene>
<dbReference type="OMA" id="HYSKEIM"/>
<feature type="transmembrane region" description="Helical" evidence="6">
    <location>
        <begin position="185"/>
        <end position="210"/>
    </location>
</feature>
<dbReference type="ExpressionAtlas" id="A0A0J8CS31">
    <property type="expression patterns" value="baseline"/>
</dbReference>
<evidence type="ECO:0000256" key="1">
    <source>
        <dbReference type="ARBA" id="ARBA00004370"/>
    </source>
</evidence>
<feature type="transmembrane region" description="Helical" evidence="6">
    <location>
        <begin position="34"/>
        <end position="56"/>
    </location>
</feature>
<evidence type="ECO:0000259" key="7">
    <source>
        <dbReference type="Pfam" id="PF04116"/>
    </source>
</evidence>
<dbReference type="AlphaFoldDB" id="A0A0J8CS31"/>
<comment type="subcellular location">
    <subcellularLocation>
        <location evidence="1">Membrane</location>
    </subcellularLocation>
</comment>
<evidence type="ECO:0000256" key="5">
    <source>
        <dbReference type="ARBA" id="ARBA00023136"/>
    </source>
</evidence>
<feature type="domain" description="Fatty acid hydroxylase" evidence="7">
    <location>
        <begin position="123"/>
        <end position="252"/>
    </location>
</feature>
<keyword evidence="5 6" id="KW-0472">Membrane</keyword>
<evidence type="ECO:0000256" key="3">
    <source>
        <dbReference type="ARBA" id="ARBA00022692"/>
    </source>
</evidence>
<dbReference type="GO" id="GO:0005506">
    <property type="term" value="F:iron ion binding"/>
    <property type="evidence" value="ECO:0007669"/>
    <property type="project" value="InterPro"/>
</dbReference>
<evidence type="ECO:0000256" key="6">
    <source>
        <dbReference type="SAM" id="Phobius"/>
    </source>
</evidence>
<comment type="similarity">
    <text evidence="2">Belongs to the sterol desaturase family.</text>
</comment>
<keyword evidence="9" id="KW-1185">Reference proteome</keyword>
<feature type="transmembrane region" description="Helical" evidence="6">
    <location>
        <begin position="118"/>
        <end position="136"/>
    </location>
</feature>
<dbReference type="GO" id="GO:0008610">
    <property type="term" value="P:lipid biosynthetic process"/>
    <property type="evidence" value="ECO:0007669"/>
    <property type="project" value="InterPro"/>
</dbReference>
<dbReference type="EMBL" id="KQ090056">
    <property type="protein sequence ID" value="KMT16417.1"/>
    <property type="molecule type" value="Genomic_DNA"/>
</dbReference>
<dbReference type="PANTHER" id="PTHR11863">
    <property type="entry name" value="STEROL DESATURASE"/>
    <property type="match status" value="1"/>
</dbReference>
<keyword evidence="4 6" id="KW-1133">Transmembrane helix</keyword>
<dbReference type="Gramene" id="KMT16417">
    <property type="protein sequence ID" value="KMT16417"/>
    <property type="gene ID" value="BVRB_3g050450"/>
</dbReference>
<accession>A0A0J8CS31</accession>